<dbReference type="Gene3D" id="3.40.50.980">
    <property type="match status" value="1"/>
</dbReference>
<comment type="caution">
    <text evidence="2">The sequence shown here is derived from an EMBL/GenBank/DDBJ whole genome shotgun (WGS) entry which is preliminary data.</text>
</comment>
<name>A0ABV7MV10_9HYPH</name>
<keyword evidence="3" id="KW-1185">Reference proteome</keyword>
<accession>A0ABV7MV10</accession>
<sequence length="132" mass="14269">MEAFAAHGDRVAMVSGRQQITYSQCLEQIAHLAANFRTSGLRAGDRVGLAMVDNIEVVLSIVPSAGVRNSFGTSFRASGAAGLRLQDRRNRAARVTETHAALLGYQRAGGAYIRPPAFHSALMPRAIFNWLD</sequence>
<evidence type="ECO:0000259" key="1">
    <source>
        <dbReference type="Pfam" id="PF00501"/>
    </source>
</evidence>
<dbReference type="Pfam" id="PF00501">
    <property type="entry name" value="AMP-binding"/>
    <property type="match status" value="1"/>
</dbReference>
<evidence type="ECO:0000313" key="3">
    <source>
        <dbReference type="Proteomes" id="UP001595648"/>
    </source>
</evidence>
<dbReference type="Proteomes" id="UP001595648">
    <property type="component" value="Unassembled WGS sequence"/>
</dbReference>
<reference evidence="3" key="1">
    <citation type="journal article" date="2019" name="Int. J. Syst. Evol. Microbiol.">
        <title>The Global Catalogue of Microorganisms (GCM) 10K type strain sequencing project: providing services to taxonomists for standard genome sequencing and annotation.</title>
        <authorList>
            <consortium name="The Broad Institute Genomics Platform"/>
            <consortium name="The Broad Institute Genome Sequencing Center for Infectious Disease"/>
            <person name="Wu L."/>
            <person name="Ma J."/>
        </authorList>
    </citation>
    <scope>NUCLEOTIDE SEQUENCE [LARGE SCALE GENOMIC DNA]</scope>
    <source>
        <strain evidence="3">ICMP 19515</strain>
    </source>
</reference>
<protein>
    <submittedName>
        <fullName evidence="2">AMP-binding protein</fullName>
    </submittedName>
</protein>
<feature type="domain" description="AMP-dependent synthetase/ligase" evidence="1">
    <location>
        <begin position="4"/>
        <end position="61"/>
    </location>
</feature>
<organism evidence="2 3">
    <name type="scientific">Mesorhizobium cantuariense</name>
    <dbReference type="NCBI Taxonomy" id="1300275"/>
    <lineage>
        <taxon>Bacteria</taxon>
        <taxon>Pseudomonadati</taxon>
        <taxon>Pseudomonadota</taxon>
        <taxon>Alphaproteobacteria</taxon>
        <taxon>Hyphomicrobiales</taxon>
        <taxon>Phyllobacteriaceae</taxon>
        <taxon>Mesorhizobium</taxon>
    </lineage>
</organism>
<dbReference type="RefSeq" id="WP_378988118.1">
    <property type="nucleotide sequence ID" value="NZ_JBHRVD010000001.1"/>
</dbReference>
<dbReference type="EMBL" id="JBHRVD010000001">
    <property type="protein sequence ID" value="MFC3325816.1"/>
    <property type="molecule type" value="Genomic_DNA"/>
</dbReference>
<dbReference type="SUPFAM" id="SSF56801">
    <property type="entry name" value="Acetyl-CoA synthetase-like"/>
    <property type="match status" value="1"/>
</dbReference>
<gene>
    <name evidence="2" type="ORF">ACFOJ9_29245</name>
</gene>
<evidence type="ECO:0000313" key="2">
    <source>
        <dbReference type="EMBL" id="MFC3325816.1"/>
    </source>
</evidence>
<dbReference type="InterPro" id="IPR000873">
    <property type="entry name" value="AMP-dep_synth/lig_dom"/>
</dbReference>
<proteinExistence type="predicted"/>